<name>A0A4R9BRQ4_9MICO</name>
<protein>
    <recommendedName>
        <fullName evidence="4">YaaC family protein</fullName>
    </recommendedName>
</protein>
<proteinExistence type="predicted"/>
<evidence type="ECO:0008006" key="4">
    <source>
        <dbReference type="Google" id="ProtNLM"/>
    </source>
</evidence>
<sequence>MPTTMYSMGLMTAPESWRAIRTIRAEPQESIDHVLRSDTARRREFQMALEQAQQQFAAAERIGYESRPLNLFYGLSQAGRAIAAGSRALGQGTGRQWQANGHGLKFDVGVPHGIRATAVRQDGVTRDLFSRVSIAIGSRLDFNAVEFGAAMNQLLDYTMVFQEHEGYARPLTGVHIYNVPSFPLDVEMLIPGLTSGRDTTPGEVRALLAPYPALDGLELAVDDAGNVRWSHNEGRCFLIVESIDGLKTRDGSGVHELQGAENYRRSAVLLPRAGDSEGSLRPLMAWWVVLYALSMLARYAPSKWAEILSLSDSRIASRIEFLLDSALDAVPDLLRGELVRLGEE</sequence>
<comment type="caution">
    <text evidence="2">The sequence shown here is derived from an EMBL/GenBank/DDBJ whole genome shotgun (WGS) entry which is preliminary data.</text>
</comment>
<dbReference type="InterPro" id="IPR026988">
    <property type="entry name" value="YaaC-like"/>
</dbReference>
<reference evidence="2 3" key="1">
    <citation type="submission" date="2019-03" db="EMBL/GenBank/DDBJ databases">
        <title>Genomics of glacier-inhabiting Cryobacterium strains.</title>
        <authorList>
            <person name="Liu Q."/>
            <person name="Xin Y.-H."/>
        </authorList>
    </citation>
    <scope>NUCLEOTIDE SEQUENCE [LARGE SCALE GENOMIC DNA]</scope>
    <source>
        <strain evidence="2 3">Sr54</strain>
    </source>
</reference>
<dbReference type="AlphaFoldDB" id="A0A4R9BRQ4"/>
<gene>
    <name evidence="2" type="ORF">E3T51_03520</name>
</gene>
<dbReference type="RefSeq" id="WP_134527586.1">
    <property type="nucleotide sequence ID" value="NZ_SOHN01000008.1"/>
</dbReference>
<accession>A0A4R9BRQ4</accession>
<evidence type="ECO:0000256" key="1">
    <source>
        <dbReference type="SAM" id="Coils"/>
    </source>
</evidence>
<keyword evidence="1" id="KW-0175">Coiled coil</keyword>
<organism evidence="2 3">
    <name type="scientific">Cryobacterium serini</name>
    <dbReference type="NCBI Taxonomy" id="1259201"/>
    <lineage>
        <taxon>Bacteria</taxon>
        <taxon>Bacillati</taxon>
        <taxon>Actinomycetota</taxon>
        <taxon>Actinomycetes</taxon>
        <taxon>Micrococcales</taxon>
        <taxon>Microbacteriaceae</taxon>
        <taxon>Cryobacterium</taxon>
    </lineage>
</organism>
<evidence type="ECO:0000313" key="2">
    <source>
        <dbReference type="EMBL" id="TFD89801.1"/>
    </source>
</evidence>
<dbReference type="Proteomes" id="UP000297626">
    <property type="component" value="Unassembled WGS sequence"/>
</dbReference>
<evidence type="ECO:0000313" key="3">
    <source>
        <dbReference type="Proteomes" id="UP000297626"/>
    </source>
</evidence>
<dbReference type="EMBL" id="SOHN01000008">
    <property type="protein sequence ID" value="TFD89801.1"/>
    <property type="molecule type" value="Genomic_DNA"/>
</dbReference>
<dbReference type="Pfam" id="PF14175">
    <property type="entry name" value="YaaC"/>
    <property type="match status" value="1"/>
</dbReference>
<feature type="coiled-coil region" evidence="1">
    <location>
        <begin position="35"/>
        <end position="62"/>
    </location>
</feature>
<keyword evidence="3" id="KW-1185">Reference proteome</keyword>